<gene>
    <name evidence="1" type="ORF">SAMN05443663_1221</name>
</gene>
<dbReference type="RefSeq" id="WP_394332993.1">
    <property type="nucleotide sequence ID" value="NZ_FQWC01000022.1"/>
</dbReference>
<name>A0A1M5WT93_9FLAO</name>
<dbReference type="EMBL" id="FQWC01000022">
    <property type="protein sequence ID" value="SHH90796.1"/>
    <property type="molecule type" value="Genomic_DNA"/>
</dbReference>
<proteinExistence type="predicted"/>
<reference evidence="2" key="1">
    <citation type="submission" date="2016-11" db="EMBL/GenBank/DDBJ databases">
        <authorList>
            <person name="Varghese N."/>
            <person name="Submissions S."/>
        </authorList>
    </citation>
    <scope>NUCLEOTIDE SEQUENCE [LARGE SCALE GENOMIC DNA]</scope>
    <source>
        <strain evidence="2">DSM 17963</strain>
    </source>
</reference>
<keyword evidence="2" id="KW-1185">Reference proteome</keyword>
<organism evidence="1 2">
    <name type="scientific">Flavobacterium defluvii</name>
    <dbReference type="NCBI Taxonomy" id="370979"/>
    <lineage>
        <taxon>Bacteria</taxon>
        <taxon>Pseudomonadati</taxon>
        <taxon>Bacteroidota</taxon>
        <taxon>Flavobacteriia</taxon>
        <taxon>Flavobacteriales</taxon>
        <taxon>Flavobacteriaceae</taxon>
        <taxon>Flavobacterium</taxon>
    </lineage>
</organism>
<evidence type="ECO:0008006" key="3">
    <source>
        <dbReference type="Google" id="ProtNLM"/>
    </source>
</evidence>
<accession>A0A1M5WT93</accession>
<evidence type="ECO:0000313" key="1">
    <source>
        <dbReference type="EMBL" id="SHH90796.1"/>
    </source>
</evidence>
<feature type="non-terminal residue" evidence="1">
    <location>
        <position position="566"/>
    </location>
</feature>
<dbReference type="AlphaFoldDB" id="A0A1M5WT93"/>
<dbReference type="Proteomes" id="UP000184071">
    <property type="component" value="Unassembled WGS sequence"/>
</dbReference>
<dbReference type="STRING" id="370979.SAMN05443663_1221"/>
<sequence length="566" mass="55506">PTGYLVLNPDGSLTLGANAPAGTYTLTYTICEKLNPSNCSSNTVTVTVGVPVIDAVTETTASVNGNTGGTTAALTANDTLNGNPVVIGTSAGQVTLTAVSVPAGLTLNANGTVTVAANTPAGTYDVQYTICEVTNPGNCDTVISKVVVGAAVIDAVTETTASVNGNTGGTTAALTANDTLNGNPVVIGTSAGQVTLTAVSVPAGLTLNADGTVTVASNTAAGTYDVEYTICEVTNLGNCDTVISKVVVGAAVIDAVTETTASVNGNTGGTMAALTANDTLNGNPVVIGTSAGQVTLTAVSVPTGLTLNANGTVTVAANTPAGTYDVEYTICEVTNPGNCDTVISKVVVTAGTLVANADTIGSVTAGNTPQTLPVNVFDNDTKNGTALVPSDVNLTTTTADPTGYLVLNPDGSLTLGANAPAGTYTLTYTICEKLNPTNCSSNTVSVTVGVPVIDAVTETTTSVNGNTGGTTAALTANDTLNGNPVVIGTSAGQITLTGVSVPAGLTLNADGTVTVAPNTAAGTYDVQYTICEVTNPTNCDTVISKVVVTAGTLVANADTIGSVTAG</sequence>
<protein>
    <recommendedName>
        <fullName evidence="3">Gliding motility-associated C-terminal domain-containing protein</fullName>
    </recommendedName>
</protein>
<feature type="non-terminal residue" evidence="1">
    <location>
        <position position="1"/>
    </location>
</feature>
<evidence type="ECO:0000313" key="2">
    <source>
        <dbReference type="Proteomes" id="UP000184071"/>
    </source>
</evidence>